<feature type="coiled-coil region" evidence="10">
    <location>
        <begin position="40"/>
        <end position="74"/>
    </location>
</feature>
<keyword evidence="5" id="KW-0964">Secreted</keyword>
<feature type="chain" id="PRO_5021260199" description="Unique cartilage matrix-associated protein" evidence="11">
    <location>
        <begin position="20"/>
        <end position="125"/>
    </location>
</feature>
<keyword evidence="7" id="KW-0765">Sulfation</keyword>
<evidence type="ECO:0000256" key="10">
    <source>
        <dbReference type="SAM" id="Coils"/>
    </source>
</evidence>
<keyword evidence="13" id="KW-1185">Reference proteome</keyword>
<accession>A0A4W3GWM1</accession>
<name>A0A4W3GWM1_CALMI</name>
<keyword evidence="6" id="KW-0272">Extracellular matrix</keyword>
<feature type="signal peptide" evidence="11">
    <location>
        <begin position="1"/>
        <end position="19"/>
    </location>
</feature>
<keyword evidence="8 11" id="KW-0732">Signal</keyword>
<evidence type="ECO:0000256" key="7">
    <source>
        <dbReference type="ARBA" id="ARBA00022641"/>
    </source>
</evidence>
<evidence type="ECO:0000256" key="2">
    <source>
        <dbReference type="ARBA" id="ARBA00004498"/>
    </source>
</evidence>
<evidence type="ECO:0000256" key="3">
    <source>
        <dbReference type="ARBA" id="ARBA00011000"/>
    </source>
</evidence>
<dbReference type="InterPro" id="IPR031386">
    <property type="entry name" value="UCMA"/>
</dbReference>
<dbReference type="STRING" id="7868.ENSCMIP00000008703"/>
<proteinExistence type="inferred from homology"/>
<reference evidence="13" key="1">
    <citation type="journal article" date="2006" name="Science">
        <title>Ancient noncoding elements conserved in the human genome.</title>
        <authorList>
            <person name="Venkatesh B."/>
            <person name="Kirkness E.F."/>
            <person name="Loh Y.H."/>
            <person name="Halpern A.L."/>
            <person name="Lee A.P."/>
            <person name="Johnson J."/>
            <person name="Dandona N."/>
            <person name="Viswanathan L.D."/>
            <person name="Tay A."/>
            <person name="Venter J.C."/>
            <person name="Strausberg R.L."/>
            <person name="Brenner S."/>
        </authorList>
    </citation>
    <scope>NUCLEOTIDE SEQUENCE [LARGE SCALE GENOMIC DNA]</scope>
</reference>
<organism evidence="12 13">
    <name type="scientific">Callorhinchus milii</name>
    <name type="common">Ghost shark</name>
    <dbReference type="NCBI Taxonomy" id="7868"/>
    <lineage>
        <taxon>Eukaryota</taxon>
        <taxon>Metazoa</taxon>
        <taxon>Chordata</taxon>
        <taxon>Craniata</taxon>
        <taxon>Vertebrata</taxon>
        <taxon>Chondrichthyes</taxon>
        <taxon>Holocephali</taxon>
        <taxon>Chimaeriformes</taxon>
        <taxon>Callorhinchidae</taxon>
        <taxon>Callorhinchus</taxon>
    </lineage>
</organism>
<evidence type="ECO:0000256" key="9">
    <source>
        <dbReference type="ARBA" id="ARBA00023054"/>
    </source>
</evidence>
<comment type="similarity">
    <text evidence="3">Belongs to the UCMA family.</text>
</comment>
<evidence type="ECO:0000256" key="8">
    <source>
        <dbReference type="ARBA" id="ARBA00022729"/>
    </source>
</evidence>
<dbReference type="AlphaFoldDB" id="A0A4W3GWM1"/>
<reference evidence="13" key="3">
    <citation type="journal article" date="2014" name="Nature">
        <title>Elephant shark genome provides unique insights into gnathostome evolution.</title>
        <authorList>
            <consortium name="International Elephant Shark Genome Sequencing Consortium"/>
            <person name="Venkatesh B."/>
            <person name="Lee A.P."/>
            <person name="Ravi V."/>
            <person name="Maurya A.K."/>
            <person name="Lian M.M."/>
            <person name="Swann J.B."/>
            <person name="Ohta Y."/>
            <person name="Flajnik M.F."/>
            <person name="Sutoh Y."/>
            <person name="Kasahara M."/>
            <person name="Hoon S."/>
            <person name="Gangu V."/>
            <person name="Roy S.W."/>
            <person name="Irimia M."/>
            <person name="Korzh V."/>
            <person name="Kondrychyn I."/>
            <person name="Lim Z.W."/>
            <person name="Tay B.H."/>
            <person name="Tohari S."/>
            <person name="Kong K.W."/>
            <person name="Ho S."/>
            <person name="Lorente-Galdos B."/>
            <person name="Quilez J."/>
            <person name="Marques-Bonet T."/>
            <person name="Raney B.J."/>
            <person name="Ingham P.W."/>
            <person name="Tay A."/>
            <person name="Hillier L.W."/>
            <person name="Minx P."/>
            <person name="Boehm T."/>
            <person name="Wilson R.K."/>
            <person name="Brenner S."/>
            <person name="Warren W.C."/>
        </authorList>
    </citation>
    <scope>NUCLEOTIDE SEQUENCE [LARGE SCALE GENOMIC DNA]</scope>
</reference>
<reference evidence="12" key="4">
    <citation type="submission" date="2025-08" db="UniProtKB">
        <authorList>
            <consortium name="Ensembl"/>
        </authorList>
    </citation>
    <scope>IDENTIFICATION</scope>
</reference>
<reference evidence="13" key="2">
    <citation type="journal article" date="2007" name="PLoS Biol.">
        <title>Survey sequencing and comparative analysis of the elephant shark (Callorhinchus milii) genome.</title>
        <authorList>
            <person name="Venkatesh B."/>
            <person name="Kirkness E.F."/>
            <person name="Loh Y.H."/>
            <person name="Halpern A.L."/>
            <person name="Lee A.P."/>
            <person name="Johnson J."/>
            <person name="Dandona N."/>
            <person name="Viswanathan L.D."/>
            <person name="Tay A."/>
            <person name="Venter J.C."/>
            <person name="Strausberg R.L."/>
            <person name="Brenner S."/>
        </authorList>
    </citation>
    <scope>NUCLEOTIDE SEQUENCE [LARGE SCALE GENOMIC DNA]</scope>
</reference>
<evidence type="ECO:0000256" key="6">
    <source>
        <dbReference type="ARBA" id="ARBA00022530"/>
    </source>
</evidence>
<evidence type="ECO:0000256" key="11">
    <source>
        <dbReference type="SAM" id="SignalP"/>
    </source>
</evidence>
<dbReference type="PANTHER" id="PTHR28647:SF2">
    <property type="entry name" value="UNIQUE CARTILAGE MATRIX-ASSOCIATED PROTEIN"/>
    <property type="match status" value="1"/>
</dbReference>
<sequence>MSGRMQELLQGLLLLFTLSKPLTNVKSPLNLLRCVCLFPAAENRQRLTVDERRKENHEEQLHEWENYVEEERDGKSSHLSHREDVPRRWTVRDLHPSWGLGSRGGGRRRRGGWGQWCGVGKVRMK</sequence>
<dbReference type="Proteomes" id="UP000314986">
    <property type="component" value="Unassembled WGS sequence"/>
</dbReference>
<dbReference type="GO" id="GO:0031012">
    <property type="term" value="C:extracellular matrix"/>
    <property type="evidence" value="ECO:0007669"/>
    <property type="project" value="TreeGrafter"/>
</dbReference>
<evidence type="ECO:0000256" key="4">
    <source>
        <dbReference type="ARBA" id="ARBA00013765"/>
    </source>
</evidence>
<comment type="subcellular location">
    <subcellularLocation>
        <location evidence="2">Secreted</location>
        <location evidence="2">Extracellular space</location>
        <location evidence="2">Extracellular matrix</location>
    </subcellularLocation>
</comment>
<keyword evidence="9 10" id="KW-0175">Coiled coil</keyword>
<dbReference type="GO" id="GO:0048706">
    <property type="term" value="P:embryonic skeletal system development"/>
    <property type="evidence" value="ECO:0007669"/>
    <property type="project" value="TreeGrafter"/>
</dbReference>
<dbReference type="Ensembl" id="ENSCMIT00000008948.1">
    <property type="protein sequence ID" value="ENSCMIP00000008703.1"/>
    <property type="gene ID" value="ENSCMIG00000004668.1"/>
</dbReference>
<evidence type="ECO:0000313" key="13">
    <source>
        <dbReference type="Proteomes" id="UP000314986"/>
    </source>
</evidence>
<comment type="function">
    <text evidence="1">May be involved in the negative control of osteogenic differentiation of osteochondrogenic precursor cells in peripheral zones of fetal cartilage and at the cartilage-bone interface.</text>
</comment>
<reference evidence="12" key="5">
    <citation type="submission" date="2025-09" db="UniProtKB">
        <authorList>
            <consortium name="Ensembl"/>
        </authorList>
    </citation>
    <scope>IDENTIFICATION</scope>
</reference>
<evidence type="ECO:0000256" key="5">
    <source>
        <dbReference type="ARBA" id="ARBA00022525"/>
    </source>
</evidence>
<protein>
    <recommendedName>
        <fullName evidence="4">Unique cartilage matrix-associated protein</fullName>
    </recommendedName>
</protein>
<dbReference type="InParanoid" id="A0A4W3GWM1"/>
<dbReference type="GO" id="GO:0045667">
    <property type="term" value="P:regulation of osteoblast differentiation"/>
    <property type="evidence" value="ECO:0007669"/>
    <property type="project" value="InterPro"/>
</dbReference>
<dbReference type="Pfam" id="PF17085">
    <property type="entry name" value="UCMA"/>
    <property type="match status" value="1"/>
</dbReference>
<evidence type="ECO:0000256" key="1">
    <source>
        <dbReference type="ARBA" id="ARBA00002111"/>
    </source>
</evidence>
<dbReference type="PANTHER" id="PTHR28647">
    <property type="entry name" value="UNIQUE CARTILAGE MATRIX-ASSOCIATED PROTEIN"/>
    <property type="match status" value="1"/>
</dbReference>
<evidence type="ECO:0000313" key="12">
    <source>
        <dbReference type="Ensembl" id="ENSCMIP00000008703.1"/>
    </source>
</evidence>